<dbReference type="Pfam" id="PF13847">
    <property type="entry name" value="Methyltransf_31"/>
    <property type="match status" value="1"/>
</dbReference>
<dbReference type="PANTHER" id="PTHR43675:SF8">
    <property type="entry name" value="ARSENITE METHYLTRANSFERASE"/>
    <property type="match status" value="1"/>
</dbReference>
<dbReference type="EC" id="2.1.1.137" evidence="4"/>
<dbReference type="EMBL" id="JADNRY010000433">
    <property type="protein sequence ID" value="KAF9056771.1"/>
    <property type="molecule type" value="Genomic_DNA"/>
</dbReference>
<keyword evidence="10" id="KW-0489">Methyltransferase</keyword>
<evidence type="ECO:0000256" key="5">
    <source>
        <dbReference type="ARBA" id="ARBA00034545"/>
    </source>
</evidence>
<comment type="catalytic activity">
    <reaction evidence="6">
        <text>arsenic triglutathione + [thioredoxin]-dithiol + S-adenosyl-L-methionine + 2 H2O = methylarsonous acid + [thioredoxin]-disulfide + 3 glutathione + S-adenosyl-L-homocysteine + H(+)</text>
        <dbReference type="Rhea" id="RHEA:69460"/>
        <dbReference type="Rhea" id="RHEA-COMP:10698"/>
        <dbReference type="Rhea" id="RHEA-COMP:10700"/>
        <dbReference type="ChEBI" id="CHEBI:15377"/>
        <dbReference type="ChEBI" id="CHEBI:15378"/>
        <dbReference type="ChEBI" id="CHEBI:17826"/>
        <dbReference type="ChEBI" id="CHEBI:29950"/>
        <dbReference type="ChEBI" id="CHEBI:50058"/>
        <dbReference type="ChEBI" id="CHEBI:57856"/>
        <dbReference type="ChEBI" id="CHEBI:57925"/>
        <dbReference type="ChEBI" id="CHEBI:59789"/>
        <dbReference type="ChEBI" id="CHEBI:183640"/>
        <dbReference type="EC" id="2.1.1.137"/>
    </reaction>
</comment>
<dbReference type="SUPFAM" id="SSF53335">
    <property type="entry name" value="S-adenosyl-L-methionine-dependent methyltransferases"/>
    <property type="match status" value="1"/>
</dbReference>
<evidence type="ECO:0000256" key="7">
    <source>
        <dbReference type="ARBA" id="ARBA00047943"/>
    </source>
</evidence>
<dbReference type="PANTHER" id="PTHR43675">
    <property type="entry name" value="ARSENITE METHYLTRANSFERASE"/>
    <property type="match status" value="1"/>
</dbReference>
<evidence type="ECO:0000256" key="2">
    <source>
        <dbReference type="ARBA" id="ARBA00022691"/>
    </source>
</evidence>
<gene>
    <name evidence="10" type="ORF">BDP27DRAFT_1344938</name>
</gene>
<feature type="domain" description="Methyltransferase" evidence="9">
    <location>
        <begin position="61"/>
        <end position="190"/>
    </location>
</feature>
<organism evidence="10 11">
    <name type="scientific">Rhodocollybia butyracea</name>
    <dbReference type="NCBI Taxonomy" id="206335"/>
    <lineage>
        <taxon>Eukaryota</taxon>
        <taxon>Fungi</taxon>
        <taxon>Dikarya</taxon>
        <taxon>Basidiomycota</taxon>
        <taxon>Agaricomycotina</taxon>
        <taxon>Agaricomycetes</taxon>
        <taxon>Agaricomycetidae</taxon>
        <taxon>Agaricales</taxon>
        <taxon>Marasmiineae</taxon>
        <taxon>Omphalotaceae</taxon>
        <taxon>Rhodocollybia</taxon>
    </lineage>
</organism>
<evidence type="ECO:0000313" key="10">
    <source>
        <dbReference type="EMBL" id="KAF9056771.1"/>
    </source>
</evidence>
<evidence type="ECO:0000256" key="8">
    <source>
        <dbReference type="ARBA" id="ARBA00048428"/>
    </source>
</evidence>
<accession>A0A9P5P890</accession>
<evidence type="ECO:0000313" key="11">
    <source>
        <dbReference type="Proteomes" id="UP000772434"/>
    </source>
</evidence>
<comment type="similarity">
    <text evidence="3">Belongs to the methyltransferase superfamily. Arsenite methyltransferase family.</text>
</comment>
<dbReference type="InterPro" id="IPR025714">
    <property type="entry name" value="Methyltranfer_dom"/>
</dbReference>
<dbReference type="CDD" id="cd02440">
    <property type="entry name" value="AdoMet_MTases"/>
    <property type="match status" value="1"/>
</dbReference>
<evidence type="ECO:0000256" key="6">
    <source>
        <dbReference type="ARBA" id="ARBA00047941"/>
    </source>
</evidence>
<keyword evidence="1" id="KW-0808">Transferase</keyword>
<dbReference type="Gene3D" id="3.40.50.150">
    <property type="entry name" value="Vaccinia Virus protein VP39"/>
    <property type="match status" value="1"/>
</dbReference>
<keyword evidence="2" id="KW-0949">S-adenosyl-L-methionine</keyword>
<evidence type="ECO:0000256" key="4">
    <source>
        <dbReference type="ARBA" id="ARBA00034521"/>
    </source>
</evidence>
<reference evidence="10" key="1">
    <citation type="submission" date="2020-11" db="EMBL/GenBank/DDBJ databases">
        <authorList>
            <consortium name="DOE Joint Genome Institute"/>
            <person name="Ahrendt S."/>
            <person name="Riley R."/>
            <person name="Andreopoulos W."/>
            <person name="Labutti K."/>
            <person name="Pangilinan J."/>
            <person name="Ruiz-Duenas F.J."/>
            <person name="Barrasa J.M."/>
            <person name="Sanchez-Garcia M."/>
            <person name="Camarero S."/>
            <person name="Miyauchi S."/>
            <person name="Serrano A."/>
            <person name="Linde D."/>
            <person name="Babiker R."/>
            <person name="Drula E."/>
            <person name="Ayuso-Fernandez I."/>
            <person name="Pacheco R."/>
            <person name="Padilla G."/>
            <person name="Ferreira P."/>
            <person name="Barriuso J."/>
            <person name="Kellner H."/>
            <person name="Castanera R."/>
            <person name="Alfaro M."/>
            <person name="Ramirez L."/>
            <person name="Pisabarro A.G."/>
            <person name="Kuo A."/>
            <person name="Tritt A."/>
            <person name="Lipzen A."/>
            <person name="He G."/>
            <person name="Yan M."/>
            <person name="Ng V."/>
            <person name="Cullen D."/>
            <person name="Martin F."/>
            <person name="Rosso M.-N."/>
            <person name="Henrissat B."/>
            <person name="Hibbett D."/>
            <person name="Martinez A.T."/>
            <person name="Grigoriev I.V."/>
        </authorList>
    </citation>
    <scope>NUCLEOTIDE SEQUENCE</scope>
    <source>
        <strain evidence="10">AH 40177</strain>
    </source>
</reference>
<dbReference type="GO" id="GO:0032259">
    <property type="term" value="P:methylation"/>
    <property type="evidence" value="ECO:0007669"/>
    <property type="project" value="UniProtKB-KW"/>
</dbReference>
<evidence type="ECO:0000259" key="9">
    <source>
        <dbReference type="Pfam" id="PF13847"/>
    </source>
</evidence>
<keyword evidence="11" id="KW-1185">Reference proteome</keyword>
<protein>
    <recommendedName>
        <fullName evidence="5">Arsenite methyltransferase</fullName>
        <ecNumber evidence="4">2.1.1.137</ecNumber>
    </recommendedName>
</protein>
<comment type="caution">
    <text evidence="10">The sequence shown here is derived from an EMBL/GenBank/DDBJ whole genome shotgun (WGS) entry which is preliminary data.</text>
</comment>
<sequence length="258" mass="28115">MTSVYRAVDEHYTNASLYNDLKHSERVANAFGYTNAELATVPINSHLGLSCGNPVATSNLKEGETFLDLGSGGGLDVFLASKRMIDLARRNMVKSDYKNVEFIKGLVTRLPVQSSSVDIVSSNCVINLVPEEDKPTVFTEIYRVLRPDGRLAISDILLKKPFPDAMKNDLSLYTACIVSASALEQYRTWMLAAGFSGIVFVDTQKDLNISKSTTDSGRVCCGGSKGPALQDVKCGDSRTLDLNEYISAYQIYALKAGT</sequence>
<evidence type="ECO:0000256" key="3">
    <source>
        <dbReference type="ARBA" id="ARBA00034487"/>
    </source>
</evidence>
<dbReference type="Proteomes" id="UP000772434">
    <property type="component" value="Unassembled WGS sequence"/>
</dbReference>
<proteinExistence type="inferred from homology"/>
<dbReference type="OrthoDB" id="8300214at2759"/>
<dbReference type="InterPro" id="IPR029063">
    <property type="entry name" value="SAM-dependent_MTases_sf"/>
</dbReference>
<dbReference type="AlphaFoldDB" id="A0A9P5P890"/>
<dbReference type="InterPro" id="IPR026669">
    <property type="entry name" value="Arsenite_MeTrfase-like"/>
</dbReference>
<comment type="catalytic activity">
    <reaction evidence="7">
        <text>arsenic triglutathione + 2 [thioredoxin]-dithiol + 2 S-adenosyl-L-methionine + H2O = dimethylarsinous acid + 2 [thioredoxin]-disulfide + 3 glutathione + 2 S-adenosyl-L-homocysteine + 2 H(+)</text>
        <dbReference type="Rhea" id="RHEA:69464"/>
        <dbReference type="Rhea" id="RHEA-COMP:10698"/>
        <dbReference type="Rhea" id="RHEA-COMP:10700"/>
        <dbReference type="ChEBI" id="CHEBI:15377"/>
        <dbReference type="ChEBI" id="CHEBI:15378"/>
        <dbReference type="ChEBI" id="CHEBI:23808"/>
        <dbReference type="ChEBI" id="CHEBI:29950"/>
        <dbReference type="ChEBI" id="CHEBI:50058"/>
        <dbReference type="ChEBI" id="CHEBI:57856"/>
        <dbReference type="ChEBI" id="CHEBI:57925"/>
        <dbReference type="ChEBI" id="CHEBI:59789"/>
        <dbReference type="ChEBI" id="CHEBI:183640"/>
        <dbReference type="EC" id="2.1.1.137"/>
    </reaction>
</comment>
<dbReference type="GO" id="GO:0030791">
    <property type="term" value="F:arsenite methyltransferase activity"/>
    <property type="evidence" value="ECO:0007669"/>
    <property type="project" value="UniProtKB-EC"/>
</dbReference>
<evidence type="ECO:0000256" key="1">
    <source>
        <dbReference type="ARBA" id="ARBA00022679"/>
    </source>
</evidence>
<comment type="catalytic activity">
    <reaction evidence="8">
        <text>arsenic triglutathione + 3 [thioredoxin]-dithiol + 3 S-adenosyl-L-methionine = trimethylarsine + 3 [thioredoxin]-disulfide + 3 glutathione + 3 S-adenosyl-L-homocysteine + 3 H(+)</text>
        <dbReference type="Rhea" id="RHEA:69432"/>
        <dbReference type="Rhea" id="RHEA-COMP:10698"/>
        <dbReference type="Rhea" id="RHEA-COMP:10700"/>
        <dbReference type="ChEBI" id="CHEBI:15378"/>
        <dbReference type="ChEBI" id="CHEBI:27130"/>
        <dbReference type="ChEBI" id="CHEBI:29950"/>
        <dbReference type="ChEBI" id="CHEBI:50058"/>
        <dbReference type="ChEBI" id="CHEBI:57856"/>
        <dbReference type="ChEBI" id="CHEBI:57925"/>
        <dbReference type="ChEBI" id="CHEBI:59789"/>
        <dbReference type="ChEBI" id="CHEBI:183640"/>
        <dbReference type="EC" id="2.1.1.137"/>
    </reaction>
</comment>
<name>A0A9P5P890_9AGAR</name>